<keyword evidence="4" id="KW-0456">Lyase</keyword>
<feature type="domain" description="GH141-like insertion" evidence="3">
    <location>
        <begin position="130"/>
        <end position="275"/>
    </location>
</feature>
<reference evidence="4 5" key="1">
    <citation type="submission" date="2019-03" db="EMBL/GenBank/DDBJ databases">
        <title>Genomic Encyclopedia of Type Strains, Phase IV (KMG-IV): sequencing the most valuable type-strain genomes for metagenomic binning, comparative biology and taxonomic classification.</title>
        <authorList>
            <person name="Goeker M."/>
        </authorList>
    </citation>
    <scope>NUCLEOTIDE SEQUENCE [LARGE SCALE GENOMIC DNA]</scope>
    <source>
        <strain evidence="4 5">DSM 18792</strain>
    </source>
</reference>
<dbReference type="RefSeq" id="WP_132217691.1">
    <property type="nucleotide sequence ID" value="NZ_OX156936.1"/>
</dbReference>
<feature type="domain" description="Right handed beta helix" evidence="1">
    <location>
        <begin position="341"/>
        <end position="498"/>
    </location>
</feature>
<accession>A0A4R1RJ94</accession>
<dbReference type="Pfam" id="PF21231">
    <property type="entry name" value="GH141_M"/>
    <property type="match status" value="1"/>
</dbReference>
<dbReference type="Pfam" id="PF13290">
    <property type="entry name" value="CHB_HEX_C_1"/>
    <property type="match status" value="1"/>
</dbReference>
<dbReference type="InterPro" id="IPR012334">
    <property type="entry name" value="Pectin_lyas_fold"/>
</dbReference>
<dbReference type="InterPro" id="IPR059177">
    <property type="entry name" value="GH29D-like_dom"/>
</dbReference>
<dbReference type="PANTHER" id="PTHR36453:SF1">
    <property type="entry name" value="RIGHT HANDED BETA HELIX DOMAIN-CONTAINING PROTEIN"/>
    <property type="match status" value="1"/>
</dbReference>
<evidence type="ECO:0000313" key="4">
    <source>
        <dbReference type="EMBL" id="TCL66211.1"/>
    </source>
</evidence>
<dbReference type="SUPFAM" id="SSF51126">
    <property type="entry name" value="Pectin lyase-like"/>
    <property type="match status" value="1"/>
</dbReference>
<dbReference type="InterPro" id="IPR039448">
    <property type="entry name" value="Beta_helix"/>
</dbReference>
<organism evidence="4 5">
    <name type="scientific">Mariniflexile fucanivorans</name>
    <dbReference type="NCBI Taxonomy" id="264023"/>
    <lineage>
        <taxon>Bacteria</taxon>
        <taxon>Pseudomonadati</taxon>
        <taxon>Bacteroidota</taxon>
        <taxon>Flavobacteriia</taxon>
        <taxon>Flavobacteriales</taxon>
        <taxon>Flavobacteriaceae</taxon>
        <taxon>Mariniflexile</taxon>
    </lineage>
</organism>
<proteinExistence type="predicted"/>
<evidence type="ECO:0000259" key="1">
    <source>
        <dbReference type="Pfam" id="PF13229"/>
    </source>
</evidence>
<sequence length="933" mass="105746">MGNIKYRFLVALLLIVINQLQAKELFVSPIGNDSHSGTKENPFATFSRVLLEVKKFAGKEAVTVWFHEGSYYLDKTILLDSEYSGTSLNPVMFAALPGANVTIKGSKHLEYLNWKAYKNGIYVTQLPSGTNFDQLFINGERQVRARFPNYDYQNPLRGGNGYDLVADGTDNRYDTWFSFNPKTFSSKDWKHPETGIVHAFQSHNWGNMQYRIIDINRDEHKIYLNEGGWQLQRRYGIGGKGEKASWFFIENIFEELDVPGEWFLDTTTSKLYYYPETGIKLSEAKVEVPVIKDLIQLKGTSKSPVKNIHFKGLNFTQSNYTFMETYEPVARGDWAIHRGGAVFMEGAENCSVEDCSFEYIGGNGVFMSGYNRDNAVRNSKFVHTGESAVCFVGSPDAVRFYQTWDDKEIHGKDWEEMRKNMDLKPGPKTDDYPKNCIVENSIMHDFGDVGKQVAGVYISMSHKITASHNSIYNCPRAGICINDGTWGGHIIEHNDIWETVRETGEHGPFNSWGRERQWKGSRGSDEEFIKKLTKLDAIDNVIIRNNKIANYRKSISAGNWTIDLDDGSSYFEIYNNLNLGSTIKLRDGMARKVYNNITVSAVPLGWHVWPKNSEDEIYRNIFVISGAIPGKTEGTKNFIRPVALPTETKWSTHYDQNLYWNINYPNDFLVTENLNMEAWQQEGYDLNAAIGNPNFVDPLNGNYQVKENSPALKLGFKNFPMGEFGHQMTRIVPFGGEFSEEIKVTLKADIRAGNGAKVYFTLDGSEPSVYALEYSKEIKLHHTTTLKAQTFDANGVPVGFKTEAIFNKVKTVSYPSWLSTLLTGKYEGEKAVSKAIEKEVFGASLINIADDPDLIDATGGYNFGCYIKSIDAGKGKIWLDAKLDRDWVIQQVNEDIIQNISDLEKCFQKYKGQKVVITGVRDYNSKTFEVKLP</sequence>
<keyword evidence="5" id="KW-1185">Reference proteome</keyword>
<dbReference type="Proteomes" id="UP000295455">
    <property type="component" value="Unassembled WGS sequence"/>
</dbReference>
<name>A0A4R1RJ94_9FLAO</name>
<dbReference type="OrthoDB" id="9763537at2"/>
<gene>
    <name evidence="4" type="ORF">EV196_104242</name>
</gene>
<dbReference type="Gene3D" id="2.160.20.10">
    <property type="entry name" value="Single-stranded right-handed beta-helix, Pectin lyase-like"/>
    <property type="match status" value="2"/>
</dbReference>
<dbReference type="InterPro" id="IPR011050">
    <property type="entry name" value="Pectin_lyase_fold/virulence"/>
</dbReference>
<feature type="domain" description="GH29D-like beta-sandwich" evidence="2">
    <location>
        <begin position="735"/>
        <end position="795"/>
    </location>
</feature>
<evidence type="ECO:0000259" key="3">
    <source>
        <dbReference type="Pfam" id="PF21231"/>
    </source>
</evidence>
<dbReference type="PANTHER" id="PTHR36453">
    <property type="entry name" value="SECRETED PROTEIN-RELATED"/>
    <property type="match status" value="1"/>
</dbReference>
<dbReference type="Pfam" id="PF13229">
    <property type="entry name" value="Beta_helix"/>
    <property type="match status" value="1"/>
</dbReference>
<dbReference type="SMART" id="SM00710">
    <property type="entry name" value="PbH1"/>
    <property type="match status" value="6"/>
</dbReference>
<dbReference type="InterPro" id="IPR048482">
    <property type="entry name" value="GH141_ins"/>
</dbReference>
<dbReference type="EMBL" id="SLUP01000004">
    <property type="protein sequence ID" value="TCL66211.1"/>
    <property type="molecule type" value="Genomic_DNA"/>
</dbReference>
<evidence type="ECO:0000313" key="5">
    <source>
        <dbReference type="Proteomes" id="UP000295455"/>
    </source>
</evidence>
<protein>
    <submittedName>
        <fullName evidence="4">Parallel beta helix pectate lyase-like protein</fullName>
    </submittedName>
</protein>
<evidence type="ECO:0000259" key="2">
    <source>
        <dbReference type="Pfam" id="PF13290"/>
    </source>
</evidence>
<dbReference type="AlphaFoldDB" id="A0A4R1RJ94"/>
<dbReference type="GO" id="GO:0016829">
    <property type="term" value="F:lyase activity"/>
    <property type="evidence" value="ECO:0007669"/>
    <property type="project" value="UniProtKB-KW"/>
</dbReference>
<dbReference type="InterPro" id="IPR006626">
    <property type="entry name" value="PbH1"/>
</dbReference>
<comment type="caution">
    <text evidence="4">The sequence shown here is derived from an EMBL/GenBank/DDBJ whole genome shotgun (WGS) entry which is preliminary data.</text>
</comment>